<dbReference type="EMBL" id="JBHLWN010000076">
    <property type="protein sequence ID" value="MFC0214609.1"/>
    <property type="molecule type" value="Genomic_DNA"/>
</dbReference>
<gene>
    <name evidence="4" type="ORF">ACFFK0_19575</name>
</gene>
<dbReference type="RefSeq" id="WP_377471998.1">
    <property type="nucleotide sequence ID" value="NZ_JBHLWN010000076.1"/>
</dbReference>
<dbReference type="Gene3D" id="2.160.20.110">
    <property type="match status" value="3"/>
</dbReference>
<feature type="domain" description="SLH" evidence="3">
    <location>
        <begin position="1402"/>
        <end position="1458"/>
    </location>
</feature>
<evidence type="ECO:0000259" key="3">
    <source>
        <dbReference type="PROSITE" id="PS51272"/>
    </source>
</evidence>
<reference evidence="4 5" key="1">
    <citation type="submission" date="2024-09" db="EMBL/GenBank/DDBJ databases">
        <authorList>
            <person name="Sun Q."/>
            <person name="Mori K."/>
        </authorList>
    </citation>
    <scope>NUCLEOTIDE SEQUENCE [LARGE SCALE GENOMIC DNA]</scope>
    <source>
        <strain evidence="4 5">CCM 7759</strain>
    </source>
</reference>
<evidence type="ECO:0000313" key="4">
    <source>
        <dbReference type="EMBL" id="MFC0214609.1"/>
    </source>
</evidence>
<feature type="signal peptide" evidence="2">
    <location>
        <begin position="1"/>
        <end position="28"/>
    </location>
</feature>
<dbReference type="PANTHER" id="PTHR43308">
    <property type="entry name" value="OUTER MEMBRANE PROTEIN ALPHA-RELATED"/>
    <property type="match status" value="1"/>
</dbReference>
<dbReference type="Pfam" id="PF00395">
    <property type="entry name" value="SLH"/>
    <property type="match status" value="3"/>
</dbReference>
<sequence>MNFRTRRICSFLLALVLAAAVFPGHTFAYGAAGMTGEGTVGDPYVVMTLEHLDAVRDDMDAHYVLGADIDASATAAWDGGQGFLPIGDFVDAGEFTGTFDGAGHIIRGLTINRPSKDYIGLFGWVGETGAVKRLGMKDVSIVGHTWLGGIAGRSNGTVEDSFVTGKLQGTGGIVGGLLGINGIEALVTRSYAEADVTASLYYGGGLIGYNDGGISESYATGNVSGTGYVGGLAGVSIAGEIYRSYAKGDVSAGDRPAGGLIGYNENGMVSQTYATGDVSGSGAVGGLVGMTDFGYVGHSYATGSIEGPAGYSGGLIGSNNGGTNEHLYWDAETTGRLSACGFDNDYGGICTGTGLTTAQALSQASYPGLDFTAAWFMVDGSTRPFLRAEWSASIRTPHQLQLMAMDLTADYSLANDIDFGTALTDNSRSDLWATSKDEGLGFAPIGTMNGSYDGEFNGMDSVIRNVTIRRPAADRTGLFGMIGSGSVVRNIELAGGAITGLNRVGALVGDNNGGTVERAASSVSVTGNEDVGGLIGFNGNGSTLALSHVSGAVYGVNSVGGLVGYNQRVSSGADVSLSYVTGAVYGELQVGGLVGTNHGGIIENAYAAASVDGDEEVGGLVGRTALGSVRQTYAVGPVSGVEAGGLAGSKPSGTVVDSFYNRETTGASDDTGKGVPLTTSELKRPAVYPSGWDFAGTWRLTEGKTYPVLRVIAANLELDAAPPTVVGAEIEAAHPDRVIVVFDEEVSTANGAGFAIRVDGSEAGIRSVGGTGPQTRKLIFFLEEAVEYGQTVTVSYESLIGHVLDQANVPLLGFADLGVDTSELPLPDVVPPTITVSMTEVNGREYRNGTWTNEAVAVRAEAKDEIGVASFVYSLDGGNRWSDYKPEDIVLQEDGAYTVLFKAADAAGNEATERRMVNISRSGLRLTPMLMKANGDAYANRAWSNLSVTVSVYAEGGASGLADLTVSRNGGAAEKYDNDVPLVLEQEGVHTLMFRASDAAGNTLSIPLEVRIDKTAPSVSFNPNGNEIPVRTAATTVTAADGSIGSGLDASTLQYAWSTDTTAPAAGWTPFASGDKIARSEGVGDWYLHIRAADAAGNVTHAVSNRYRISAPPPVESGGSDSSDSSNDEERRLMYTRNSIGTNGATLMIGGMRIGIPAGALSRSFTLMTAEIDDPSHLPLPEGAQWAGGVFDLKKDVEGTFNKDITLTLPLSEGYAPAEGMEIGLYWLNEESNEWVPLNDITIDKTARTVSGTTNHFTIFAALAVPALEAPKPQQPEPAQPMPPESSFTDISGHWAEQSILMLANLDAATGYPDGTFRPDSTVTRAEFAAMLIRALELPEQDGSPFADIEQHWARQAVSTAYAQGIVRGRGDTHFAPDDLVTREEMSLMAVNALRPEAAREFASFTDQSDISPWARQAVAAAVALGIVSGYPDNAFKPQSNATRAEAVAVILRVLEFN</sequence>
<organism evidence="4 5">
    <name type="scientific">Paenibacillus chartarius</name>
    <dbReference type="NCBI Taxonomy" id="747481"/>
    <lineage>
        <taxon>Bacteria</taxon>
        <taxon>Bacillati</taxon>
        <taxon>Bacillota</taxon>
        <taxon>Bacilli</taxon>
        <taxon>Bacillales</taxon>
        <taxon>Paenibacillaceae</taxon>
        <taxon>Paenibacillus</taxon>
    </lineage>
</organism>
<protein>
    <submittedName>
        <fullName evidence="4">S-layer homology domain-containing protein</fullName>
    </submittedName>
</protein>
<evidence type="ECO:0000256" key="2">
    <source>
        <dbReference type="SAM" id="SignalP"/>
    </source>
</evidence>
<keyword evidence="2" id="KW-0732">Signal</keyword>
<dbReference type="PANTHER" id="PTHR43308:SF5">
    <property type="entry name" value="S-LAYER PROTEIN _ PEPTIDOGLYCAN ENDO-BETA-N-ACETYLGLUCOSAMINIDASE"/>
    <property type="match status" value="1"/>
</dbReference>
<keyword evidence="5" id="KW-1185">Reference proteome</keyword>
<dbReference type="InterPro" id="IPR051465">
    <property type="entry name" value="Cell_Envelope_Struct_Comp"/>
</dbReference>
<dbReference type="InterPro" id="IPR001119">
    <property type="entry name" value="SLH_dom"/>
</dbReference>
<dbReference type="Proteomes" id="UP001589776">
    <property type="component" value="Unassembled WGS sequence"/>
</dbReference>
<name>A0ABV6DPM8_9BACL</name>
<feature type="chain" id="PRO_5047302369" evidence="2">
    <location>
        <begin position="29"/>
        <end position="1458"/>
    </location>
</feature>
<dbReference type="Pfam" id="PF07581">
    <property type="entry name" value="Glug"/>
    <property type="match status" value="1"/>
</dbReference>
<feature type="domain" description="SLH" evidence="3">
    <location>
        <begin position="1283"/>
        <end position="1346"/>
    </location>
</feature>
<feature type="domain" description="SLH" evidence="3">
    <location>
        <begin position="1347"/>
        <end position="1401"/>
    </location>
</feature>
<dbReference type="InterPro" id="IPR011493">
    <property type="entry name" value="GLUG"/>
</dbReference>
<evidence type="ECO:0000256" key="1">
    <source>
        <dbReference type="SAM" id="MobiDB-lite"/>
    </source>
</evidence>
<evidence type="ECO:0000313" key="5">
    <source>
        <dbReference type="Proteomes" id="UP001589776"/>
    </source>
</evidence>
<comment type="caution">
    <text evidence="4">The sequence shown here is derived from an EMBL/GenBank/DDBJ whole genome shotgun (WGS) entry which is preliminary data.</text>
</comment>
<accession>A0ABV6DPM8</accession>
<dbReference type="PROSITE" id="PS51272">
    <property type="entry name" value="SLH"/>
    <property type="match status" value="3"/>
</dbReference>
<feature type="region of interest" description="Disordered" evidence="1">
    <location>
        <begin position="1109"/>
        <end position="1129"/>
    </location>
</feature>
<proteinExistence type="predicted"/>